<gene>
    <name evidence="1" type="ORF">METZ01_LOCUS306524</name>
</gene>
<dbReference type="EMBL" id="UINC01096630">
    <property type="protein sequence ID" value="SVC53670.1"/>
    <property type="molecule type" value="Genomic_DNA"/>
</dbReference>
<protein>
    <submittedName>
        <fullName evidence="1">Uncharacterized protein</fullName>
    </submittedName>
</protein>
<accession>A0A382MYS7</accession>
<reference evidence="1" key="1">
    <citation type="submission" date="2018-05" db="EMBL/GenBank/DDBJ databases">
        <authorList>
            <person name="Lanie J.A."/>
            <person name="Ng W.-L."/>
            <person name="Kazmierczak K.M."/>
            <person name="Andrzejewski T.M."/>
            <person name="Davidsen T.M."/>
            <person name="Wayne K.J."/>
            <person name="Tettelin H."/>
            <person name="Glass J.I."/>
            <person name="Rusch D."/>
            <person name="Podicherti R."/>
            <person name="Tsui H.-C.T."/>
            <person name="Winkler M.E."/>
        </authorList>
    </citation>
    <scope>NUCLEOTIDE SEQUENCE</scope>
</reference>
<evidence type="ECO:0000313" key="1">
    <source>
        <dbReference type="EMBL" id="SVC53670.1"/>
    </source>
</evidence>
<proteinExistence type="predicted"/>
<sequence length="72" mass="8872">MDLRKKADYASHHFFPYGNRQELCDIFPYFYNFRHDSIYSMHTMLMTFNYFGPKDVLLKEKNQKEKPREVEN</sequence>
<dbReference type="AlphaFoldDB" id="A0A382MYS7"/>
<organism evidence="1">
    <name type="scientific">marine metagenome</name>
    <dbReference type="NCBI Taxonomy" id="408172"/>
    <lineage>
        <taxon>unclassified sequences</taxon>
        <taxon>metagenomes</taxon>
        <taxon>ecological metagenomes</taxon>
    </lineage>
</organism>
<name>A0A382MYS7_9ZZZZ</name>